<dbReference type="RefSeq" id="WP_242996392.1">
    <property type="nucleotide sequence ID" value="NZ_BRPJ01000061.1"/>
</dbReference>
<sequence length="156" mass="17306">MSLARALGLEITQPFCQYDENTKVGVICKTSLKLIRDVQKLIEKTVGHECRLYPYGEDALKEGLVAVAAGGGSYPFAASEVADRGINCYITGFTRPLPHFEPTMEFHKIARDHSINVIGATHYSTEKFACMAMVDYFRSCGLPAEFLAGSWYLEDL</sequence>
<dbReference type="Proteomes" id="UP001419084">
    <property type="component" value="Unassembled WGS sequence"/>
</dbReference>
<gene>
    <name evidence="3" type="ORF">LAD12857_31680</name>
</gene>
<dbReference type="InterPro" id="IPR002678">
    <property type="entry name" value="DUF34/NIF3"/>
</dbReference>
<proteinExistence type="inferred from homology"/>
<dbReference type="SUPFAM" id="SSF102705">
    <property type="entry name" value="NIF3 (NGG1p interacting factor 3)-like"/>
    <property type="match status" value="1"/>
</dbReference>
<comment type="caution">
    <text evidence="3">The sequence shown here is derived from an EMBL/GenBank/DDBJ whole genome shotgun (WGS) entry which is preliminary data.</text>
</comment>
<organism evidence="3 4">
    <name type="scientific">Lacrimispora amygdalina</name>
    <dbReference type="NCBI Taxonomy" id="253257"/>
    <lineage>
        <taxon>Bacteria</taxon>
        <taxon>Bacillati</taxon>
        <taxon>Bacillota</taxon>
        <taxon>Clostridia</taxon>
        <taxon>Lachnospirales</taxon>
        <taxon>Lachnospiraceae</taxon>
        <taxon>Lacrimispora</taxon>
    </lineage>
</organism>
<reference evidence="3 4" key="1">
    <citation type="journal article" date="2024" name="Int. J. Syst. Evol. Microbiol.">
        <title>Lacrimispora brassicae sp. nov. isolated from fermented cabbage, and proposal of Clostridium indicum Gundawar et al. 2019 and Clostridium methoxybenzovorans Mechichi et al. 1999 as heterotypic synonyms of Lacrimispora amygdalina (Parshina et al. 2003) Haas and Blanchard 2020 and Lacrimispora indolis (McClung and McCoy 1957) Haas and Blanchard 2020, respectively.</title>
        <authorList>
            <person name="Kobayashi H."/>
            <person name="Tanizawa Y."/>
            <person name="Sakamoto M."/>
            <person name="Ohkuma M."/>
            <person name="Tohno M."/>
        </authorList>
    </citation>
    <scope>NUCLEOTIDE SEQUENCE [LARGE SCALE GENOMIC DNA]</scope>
    <source>
        <strain evidence="3 4">DSM 12857</strain>
    </source>
</reference>
<protein>
    <recommendedName>
        <fullName evidence="2">GTP cyclohydrolase 1 type 2 homolog</fullName>
    </recommendedName>
</protein>
<accession>A0ABQ5M9E4</accession>
<comment type="similarity">
    <text evidence="1">Belongs to the GTP cyclohydrolase I type 2/NIF3 family.</text>
</comment>
<keyword evidence="4" id="KW-1185">Reference proteome</keyword>
<dbReference type="Pfam" id="PF01784">
    <property type="entry name" value="DUF34_NIF3"/>
    <property type="match status" value="1"/>
</dbReference>
<evidence type="ECO:0000313" key="4">
    <source>
        <dbReference type="Proteomes" id="UP001419084"/>
    </source>
</evidence>
<dbReference type="InterPro" id="IPR036069">
    <property type="entry name" value="DUF34/NIF3_sf"/>
</dbReference>
<dbReference type="Gene3D" id="3.40.1390.30">
    <property type="entry name" value="NIF3 (NGG1p interacting factor 3)-like"/>
    <property type="match status" value="1"/>
</dbReference>
<evidence type="ECO:0000256" key="1">
    <source>
        <dbReference type="ARBA" id="ARBA00006964"/>
    </source>
</evidence>
<name>A0ABQ5M9E4_9FIRM</name>
<dbReference type="EMBL" id="BRPJ01000061">
    <property type="protein sequence ID" value="GLB31245.1"/>
    <property type="molecule type" value="Genomic_DNA"/>
</dbReference>
<evidence type="ECO:0000256" key="2">
    <source>
        <dbReference type="ARBA" id="ARBA00022112"/>
    </source>
</evidence>
<evidence type="ECO:0000313" key="3">
    <source>
        <dbReference type="EMBL" id="GLB31245.1"/>
    </source>
</evidence>